<protein>
    <submittedName>
        <fullName evidence="1">Uncharacterized protein</fullName>
    </submittedName>
</protein>
<dbReference type="EMBL" id="CM042889">
    <property type="protein sequence ID" value="KAI4318455.1"/>
    <property type="molecule type" value="Genomic_DNA"/>
</dbReference>
<sequence length="152" mass="17221">MMVCRLPLLLILASLVFKPCVDATRYHFTDAALNIKERSLQEASTSQIVLLFDVVDNTPADSRLKKEIGHDYARKVLEDATGFALEMLDEIPFLERVSGHNTDCGGMNHSSIRLNSDYLEMFKGDVKSEFEGIIYHETTKVWKWNRGGQAPK</sequence>
<evidence type="ECO:0000313" key="1">
    <source>
        <dbReference type="EMBL" id="KAI4318455.1"/>
    </source>
</evidence>
<proteinExistence type="predicted"/>
<reference evidence="2" key="1">
    <citation type="journal article" date="2023" name="Front. Plant Sci.">
        <title>Chromosomal-level genome assembly of Melastoma candidum provides insights into trichome evolution.</title>
        <authorList>
            <person name="Zhong Y."/>
            <person name="Wu W."/>
            <person name="Sun C."/>
            <person name="Zou P."/>
            <person name="Liu Y."/>
            <person name="Dai S."/>
            <person name="Zhou R."/>
        </authorList>
    </citation>
    <scope>NUCLEOTIDE SEQUENCE [LARGE SCALE GENOMIC DNA]</scope>
</reference>
<name>A0ACB9M703_9MYRT</name>
<keyword evidence="2" id="KW-1185">Reference proteome</keyword>
<organism evidence="1 2">
    <name type="scientific">Melastoma candidum</name>
    <dbReference type="NCBI Taxonomy" id="119954"/>
    <lineage>
        <taxon>Eukaryota</taxon>
        <taxon>Viridiplantae</taxon>
        <taxon>Streptophyta</taxon>
        <taxon>Embryophyta</taxon>
        <taxon>Tracheophyta</taxon>
        <taxon>Spermatophyta</taxon>
        <taxon>Magnoliopsida</taxon>
        <taxon>eudicotyledons</taxon>
        <taxon>Gunneridae</taxon>
        <taxon>Pentapetalae</taxon>
        <taxon>rosids</taxon>
        <taxon>malvids</taxon>
        <taxon>Myrtales</taxon>
        <taxon>Melastomataceae</taxon>
        <taxon>Melastomatoideae</taxon>
        <taxon>Melastomateae</taxon>
        <taxon>Melastoma</taxon>
    </lineage>
</organism>
<comment type="caution">
    <text evidence="1">The sequence shown here is derived from an EMBL/GenBank/DDBJ whole genome shotgun (WGS) entry which is preliminary data.</text>
</comment>
<dbReference type="Proteomes" id="UP001057402">
    <property type="component" value="Chromosome 10"/>
</dbReference>
<accession>A0ACB9M703</accession>
<gene>
    <name evidence="1" type="ORF">MLD38_032156</name>
</gene>
<evidence type="ECO:0000313" key="2">
    <source>
        <dbReference type="Proteomes" id="UP001057402"/>
    </source>
</evidence>